<evidence type="ECO:0000313" key="4">
    <source>
        <dbReference type="Proteomes" id="UP000612585"/>
    </source>
</evidence>
<evidence type="ECO:0000313" key="3">
    <source>
        <dbReference type="EMBL" id="GIJ59675.1"/>
    </source>
</evidence>
<sequence length="311" mass="31083">MTERVDLDRLADYVGGALDGTPDAAEVRGLVDTDPEWAAAHDDLAAAMSSVSADLRAVGEVVDAVPEDVVARLDDVLRNLGSSPEAATVSRAEARPTRGPGAVGPGATGPGATGPGRARKRRTARWAAGLSAAAAVIAFGVGVVATFPTASRDSADTSAGAPAVNEAAPVAGAAGGIVISGRDYQSGSFGGLSQLTSGGAAPYATSERNAADSNAKADSLEGTLPPGSEPPELTRFRTVPAVLRDCLDAVQAVFGGQVRVVDLARFEGKPAVVVLLDGARAGDGRPLVVAAGQNCGQPAGTTDELFHGPLT</sequence>
<evidence type="ECO:0000256" key="1">
    <source>
        <dbReference type="SAM" id="MobiDB-lite"/>
    </source>
</evidence>
<feature type="region of interest" description="Disordered" evidence="1">
    <location>
        <begin position="198"/>
        <end position="233"/>
    </location>
</feature>
<keyword evidence="4" id="KW-1185">Reference proteome</keyword>
<gene>
    <name evidence="3" type="ORF">Vau01_071910</name>
</gene>
<name>A0A8J3ZDG1_9ACTN</name>
<dbReference type="RefSeq" id="WP_204002512.1">
    <property type="nucleotide sequence ID" value="NZ_BOPG01000048.1"/>
</dbReference>
<protein>
    <submittedName>
        <fullName evidence="3">Uncharacterized protein</fullName>
    </submittedName>
</protein>
<accession>A0A8J3ZDG1</accession>
<reference evidence="3" key="1">
    <citation type="submission" date="2021-01" db="EMBL/GenBank/DDBJ databases">
        <title>Whole genome shotgun sequence of Virgisporangium aurantiacum NBRC 16421.</title>
        <authorList>
            <person name="Komaki H."/>
            <person name="Tamura T."/>
        </authorList>
    </citation>
    <scope>NUCLEOTIDE SEQUENCE</scope>
    <source>
        <strain evidence="3">NBRC 16421</strain>
    </source>
</reference>
<comment type="caution">
    <text evidence="3">The sequence shown here is derived from an EMBL/GenBank/DDBJ whole genome shotgun (WGS) entry which is preliminary data.</text>
</comment>
<organism evidence="3 4">
    <name type="scientific">Virgisporangium aurantiacum</name>
    <dbReference type="NCBI Taxonomy" id="175570"/>
    <lineage>
        <taxon>Bacteria</taxon>
        <taxon>Bacillati</taxon>
        <taxon>Actinomycetota</taxon>
        <taxon>Actinomycetes</taxon>
        <taxon>Micromonosporales</taxon>
        <taxon>Micromonosporaceae</taxon>
        <taxon>Virgisporangium</taxon>
    </lineage>
</organism>
<dbReference type="EMBL" id="BOPG01000048">
    <property type="protein sequence ID" value="GIJ59675.1"/>
    <property type="molecule type" value="Genomic_DNA"/>
</dbReference>
<proteinExistence type="predicted"/>
<feature type="transmembrane region" description="Helical" evidence="2">
    <location>
        <begin position="126"/>
        <end position="147"/>
    </location>
</feature>
<keyword evidence="2" id="KW-0812">Transmembrane</keyword>
<feature type="region of interest" description="Disordered" evidence="1">
    <location>
        <begin position="84"/>
        <end position="119"/>
    </location>
</feature>
<keyword evidence="2" id="KW-1133">Transmembrane helix</keyword>
<dbReference type="Proteomes" id="UP000612585">
    <property type="component" value="Unassembled WGS sequence"/>
</dbReference>
<keyword evidence="2" id="KW-0472">Membrane</keyword>
<feature type="compositionally biased region" description="Gly residues" evidence="1">
    <location>
        <begin position="101"/>
        <end position="114"/>
    </location>
</feature>
<dbReference type="AlphaFoldDB" id="A0A8J3ZDG1"/>
<evidence type="ECO:0000256" key="2">
    <source>
        <dbReference type="SAM" id="Phobius"/>
    </source>
</evidence>